<evidence type="ECO:0000259" key="1">
    <source>
        <dbReference type="Pfam" id="PF16363"/>
    </source>
</evidence>
<dbReference type="SUPFAM" id="SSF51735">
    <property type="entry name" value="NAD(P)-binding Rossmann-fold domains"/>
    <property type="match status" value="1"/>
</dbReference>
<sequence>MDWTNKRVLVTGAGGFIGSNVVETLVARGARVTCFVRYKASGDHGALHFLPEDVQKQLTVASGDLADPASAAALVEGHEVVLHLAALVGIPYSYIHPIEVVRTNTMGTAFLLEACRKVGIGRMVCFSTSEVYGTARYAPIDEEHPLQAQSPYAASKIGSDQIALSYFRSFGTPVSIARPFNTYGPRQSSRAVIPTIITQALKGGAVKLGAVSPTRDLCYVGDTAEGVIRICEVPEAVGEVINIGTGREISIGALAGKIFEILGRKPEIITDEKRLRPEKSEVFRLIADGSKAKRVLGWEPRVGLEEGLSRTIEWIRANPAFFKVDDYHV</sequence>
<evidence type="ECO:0000313" key="3">
    <source>
        <dbReference type="Proteomes" id="UP001138751"/>
    </source>
</evidence>
<reference evidence="2" key="1">
    <citation type="submission" date="2020-01" db="EMBL/GenBank/DDBJ databases">
        <authorList>
            <person name="Rat A."/>
        </authorList>
    </citation>
    <scope>NUCLEOTIDE SEQUENCE</scope>
    <source>
        <strain evidence="2">LMG 31231</strain>
    </source>
</reference>
<gene>
    <name evidence="2" type="ORF">GXW76_23480</name>
</gene>
<dbReference type="Pfam" id="PF16363">
    <property type="entry name" value="GDP_Man_Dehyd"/>
    <property type="match status" value="1"/>
</dbReference>
<protein>
    <submittedName>
        <fullName evidence="2">SDR family NAD(P)-dependent oxidoreductase</fullName>
    </submittedName>
</protein>
<dbReference type="RefSeq" id="WP_211864578.1">
    <property type="nucleotide sequence ID" value="NZ_JAAEDM010000119.1"/>
</dbReference>
<dbReference type="EMBL" id="JAAEDM010000119">
    <property type="protein sequence ID" value="MBR0674153.1"/>
    <property type="molecule type" value="Genomic_DNA"/>
</dbReference>
<dbReference type="Gene3D" id="3.40.50.720">
    <property type="entry name" value="NAD(P)-binding Rossmann-like Domain"/>
    <property type="match status" value="1"/>
</dbReference>
<name>A0A9X9X424_9PROT</name>
<dbReference type="InterPro" id="IPR016040">
    <property type="entry name" value="NAD(P)-bd_dom"/>
</dbReference>
<dbReference type="PANTHER" id="PTHR43000">
    <property type="entry name" value="DTDP-D-GLUCOSE 4,6-DEHYDRATASE-RELATED"/>
    <property type="match status" value="1"/>
</dbReference>
<keyword evidence="3" id="KW-1185">Reference proteome</keyword>
<accession>A0A9X9X424</accession>
<dbReference type="AlphaFoldDB" id="A0A9X9X424"/>
<dbReference type="Proteomes" id="UP001138751">
    <property type="component" value="Unassembled WGS sequence"/>
</dbReference>
<proteinExistence type="predicted"/>
<dbReference type="GO" id="GO:0016831">
    <property type="term" value="F:carboxy-lyase activity"/>
    <property type="evidence" value="ECO:0007669"/>
    <property type="project" value="InterPro"/>
</dbReference>
<reference evidence="2" key="2">
    <citation type="journal article" date="2021" name="Syst. Appl. Microbiol.">
        <title>Roseomonas hellenica sp. nov., isolated from roots of wild-growing Alkanna tinctoria.</title>
        <authorList>
            <person name="Rat A."/>
            <person name="Naranjo H.D."/>
            <person name="Lebbe L."/>
            <person name="Cnockaert M."/>
            <person name="Krigas N."/>
            <person name="Grigoriadou K."/>
            <person name="Maloupa E."/>
            <person name="Willems A."/>
        </authorList>
    </citation>
    <scope>NUCLEOTIDE SEQUENCE</scope>
    <source>
        <strain evidence="2">LMG 31231</strain>
    </source>
</reference>
<dbReference type="InterPro" id="IPR045869">
    <property type="entry name" value="Arna-like_SDR_e"/>
</dbReference>
<feature type="domain" description="NAD(P)-binding" evidence="1">
    <location>
        <begin position="9"/>
        <end position="310"/>
    </location>
</feature>
<evidence type="ECO:0000313" key="2">
    <source>
        <dbReference type="EMBL" id="MBR0674153.1"/>
    </source>
</evidence>
<comment type="caution">
    <text evidence="2">The sequence shown here is derived from an EMBL/GenBank/DDBJ whole genome shotgun (WGS) entry which is preliminary data.</text>
</comment>
<dbReference type="CDD" id="cd05257">
    <property type="entry name" value="Arna_like_SDR_e"/>
    <property type="match status" value="1"/>
</dbReference>
<organism evidence="2 3">
    <name type="scientific">Neoroseomonas soli</name>
    <dbReference type="NCBI Taxonomy" id="1081025"/>
    <lineage>
        <taxon>Bacteria</taxon>
        <taxon>Pseudomonadati</taxon>
        <taxon>Pseudomonadota</taxon>
        <taxon>Alphaproteobacteria</taxon>
        <taxon>Acetobacterales</taxon>
        <taxon>Acetobacteraceae</taxon>
        <taxon>Neoroseomonas</taxon>
    </lineage>
</organism>
<dbReference type="InterPro" id="IPR036291">
    <property type="entry name" value="NAD(P)-bd_dom_sf"/>
</dbReference>